<evidence type="ECO:0000313" key="10">
    <source>
        <dbReference type="Proteomes" id="UP001519287"/>
    </source>
</evidence>
<accession>A0ABS4ISJ4</accession>
<dbReference type="PROSITE" id="PS50928">
    <property type="entry name" value="ABC_TM1"/>
    <property type="match status" value="1"/>
</dbReference>
<dbReference type="EMBL" id="JAGGLB010000005">
    <property type="protein sequence ID" value="MBP1990515.1"/>
    <property type="molecule type" value="Genomic_DNA"/>
</dbReference>
<feature type="transmembrane region" description="Helical" evidence="7">
    <location>
        <begin position="75"/>
        <end position="99"/>
    </location>
</feature>
<dbReference type="Proteomes" id="UP001519287">
    <property type="component" value="Unassembled WGS sequence"/>
</dbReference>
<keyword evidence="6 7" id="KW-0472">Membrane</keyword>
<keyword evidence="10" id="KW-1185">Reference proteome</keyword>
<proteinExistence type="inferred from homology"/>
<evidence type="ECO:0000256" key="3">
    <source>
        <dbReference type="ARBA" id="ARBA00022475"/>
    </source>
</evidence>
<dbReference type="SUPFAM" id="SSF161098">
    <property type="entry name" value="MetI-like"/>
    <property type="match status" value="1"/>
</dbReference>
<organism evidence="9 10">
    <name type="scientific">Paenibacillus eucommiae</name>
    <dbReference type="NCBI Taxonomy" id="1355755"/>
    <lineage>
        <taxon>Bacteria</taxon>
        <taxon>Bacillati</taxon>
        <taxon>Bacillota</taxon>
        <taxon>Bacilli</taxon>
        <taxon>Bacillales</taxon>
        <taxon>Paenibacillaceae</taxon>
        <taxon>Paenibacillus</taxon>
    </lineage>
</organism>
<feature type="domain" description="ABC transmembrane type-1" evidence="8">
    <location>
        <begin position="71"/>
        <end position="286"/>
    </location>
</feature>
<dbReference type="InterPro" id="IPR035906">
    <property type="entry name" value="MetI-like_sf"/>
</dbReference>
<feature type="transmembrane region" description="Helical" evidence="7">
    <location>
        <begin position="270"/>
        <end position="290"/>
    </location>
</feature>
<feature type="transmembrane region" description="Helical" evidence="7">
    <location>
        <begin position="12"/>
        <end position="38"/>
    </location>
</feature>
<keyword evidence="5 7" id="KW-1133">Transmembrane helix</keyword>
<dbReference type="InterPro" id="IPR000515">
    <property type="entry name" value="MetI-like"/>
</dbReference>
<evidence type="ECO:0000256" key="4">
    <source>
        <dbReference type="ARBA" id="ARBA00022692"/>
    </source>
</evidence>
<comment type="similarity">
    <text evidence="7">Belongs to the binding-protein-dependent transport system permease family.</text>
</comment>
<dbReference type="Pfam" id="PF00528">
    <property type="entry name" value="BPD_transp_1"/>
    <property type="match status" value="1"/>
</dbReference>
<keyword evidence="2 7" id="KW-0813">Transport</keyword>
<keyword evidence="4 7" id="KW-0812">Transmembrane</keyword>
<dbReference type="Gene3D" id="1.10.3720.10">
    <property type="entry name" value="MetI-like"/>
    <property type="match status" value="1"/>
</dbReference>
<dbReference type="PANTHER" id="PTHR43227:SF11">
    <property type="entry name" value="BLL4140 PROTEIN"/>
    <property type="match status" value="1"/>
</dbReference>
<evidence type="ECO:0000259" key="8">
    <source>
        <dbReference type="PROSITE" id="PS50928"/>
    </source>
</evidence>
<comment type="subcellular location">
    <subcellularLocation>
        <location evidence="1 7">Cell membrane</location>
        <topology evidence="1 7">Multi-pass membrane protein</topology>
    </subcellularLocation>
</comment>
<evidence type="ECO:0000313" key="9">
    <source>
        <dbReference type="EMBL" id="MBP1990515.1"/>
    </source>
</evidence>
<feature type="transmembrane region" description="Helical" evidence="7">
    <location>
        <begin position="111"/>
        <end position="132"/>
    </location>
</feature>
<protein>
    <submittedName>
        <fullName evidence="9">Aldouronate transport system permease protein</fullName>
    </submittedName>
</protein>
<name>A0ABS4ISJ4_9BACL</name>
<sequence>MNQRRLRQNVPLFIMFVPVLLFYLIFKYVPMLGAVIAFKDYNFVDGILKSPWAGMKYFELLFSNAQTLNIIRNTLVLGLLTVLVGFPFPIIIAILLNEVRKMWFKKTVQTLIYLPHFFSWVIVGGIVVTLFAQESGVINHWLQQLTGDVYPFLYKPFSWITIFLGSGVWKEAGFGAIIYLAALANIDPSLYEAASIDGANKWRQIRHITLPGLSATIVLMLILSTGSVLEVGFEQVYVLKNATVNEIADVISTFIYRVGLQGAQFSLTTALGLFESIVALILILVANGIARRYGQGLW</sequence>
<comment type="caution">
    <text evidence="9">The sequence shown here is derived from an EMBL/GenBank/DDBJ whole genome shotgun (WGS) entry which is preliminary data.</text>
</comment>
<evidence type="ECO:0000256" key="6">
    <source>
        <dbReference type="ARBA" id="ARBA00023136"/>
    </source>
</evidence>
<keyword evidence="3" id="KW-1003">Cell membrane</keyword>
<dbReference type="CDD" id="cd06261">
    <property type="entry name" value="TM_PBP2"/>
    <property type="match status" value="1"/>
</dbReference>
<feature type="transmembrane region" description="Helical" evidence="7">
    <location>
        <begin position="208"/>
        <end position="229"/>
    </location>
</feature>
<dbReference type="PANTHER" id="PTHR43227">
    <property type="entry name" value="BLL4140 PROTEIN"/>
    <property type="match status" value="1"/>
</dbReference>
<evidence type="ECO:0000256" key="5">
    <source>
        <dbReference type="ARBA" id="ARBA00022989"/>
    </source>
</evidence>
<evidence type="ECO:0000256" key="2">
    <source>
        <dbReference type="ARBA" id="ARBA00022448"/>
    </source>
</evidence>
<reference evidence="9 10" key="1">
    <citation type="submission" date="2021-03" db="EMBL/GenBank/DDBJ databases">
        <title>Genomic Encyclopedia of Type Strains, Phase IV (KMG-IV): sequencing the most valuable type-strain genomes for metagenomic binning, comparative biology and taxonomic classification.</title>
        <authorList>
            <person name="Goeker M."/>
        </authorList>
    </citation>
    <scope>NUCLEOTIDE SEQUENCE [LARGE SCALE GENOMIC DNA]</scope>
    <source>
        <strain evidence="9 10">DSM 26048</strain>
    </source>
</reference>
<evidence type="ECO:0000256" key="1">
    <source>
        <dbReference type="ARBA" id="ARBA00004651"/>
    </source>
</evidence>
<evidence type="ECO:0000256" key="7">
    <source>
        <dbReference type="RuleBase" id="RU363032"/>
    </source>
</evidence>
<gene>
    <name evidence="9" type="ORF">J2Z66_002121</name>
</gene>
<dbReference type="InterPro" id="IPR050809">
    <property type="entry name" value="UgpAE/MalFG_permease"/>
</dbReference>